<evidence type="ECO:0000256" key="9">
    <source>
        <dbReference type="SAM" id="MobiDB-lite"/>
    </source>
</evidence>
<feature type="region of interest" description="Disordered" evidence="9">
    <location>
        <begin position="525"/>
        <end position="547"/>
    </location>
</feature>
<reference evidence="10 11" key="1">
    <citation type="submission" date="2020-05" db="EMBL/GenBank/DDBJ databases">
        <authorList>
            <person name="Whitworth D."/>
        </authorList>
    </citation>
    <scope>NUCLEOTIDE SEQUENCE [LARGE SCALE GENOMIC DNA]</scope>
    <source>
        <strain evidence="10 11">AB043B</strain>
    </source>
</reference>
<dbReference type="PROSITE" id="PS00296">
    <property type="entry name" value="CHAPERONINS_CPN60"/>
    <property type="match status" value="1"/>
</dbReference>
<dbReference type="InterPro" id="IPR027413">
    <property type="entry name" value="GROEL-like_equatorial_sf"/>
</dbReference>
<comment type="similarity">
    <text evidence="1 6 7">Belongs to the chaperonin (HSP60) family.</text>
</comment>
<keyword evidence="11" id="KW-1185">Reference proteome</keyword>
<dbReference type="NCBIfam" id="TIGR02348">
    <property type="entry name" value="GroEL"/>
    <property type="match status" value="1"/>
</dbReference>
<dbReference type="PRINTS" id="PR00298">
    <property type="entry name" value="CHAPERONIN60"/>
</dbReference>
<comment type="subunit">
    <text evidence="6 8">Forms a cylinder of 14 subunits composed of two heptameric rings stacked back-to-back. Interacts with the co-chaperonin GroES.</text>
</comment>
<dbReference type="Gene3D" id="1.10.560.10">
    <property type="entry name" value="GroEL-like equatorial domain"/>
    <property type="match status" value="1"/>
</dbReference>
<dbReference type="EC" id="5.6.1.7" evidence="6"/>
<keyword evidence="3 6" id="KW-0067">ATP-binding</keyword>
<accession>A0A3A8H783</accession>
<sequence>MAAKEIFFHQSARDSILRGVRVLADAVAVTLGPKGRNVVIEKSFGSPTITKDGVTVAKEIDLENRFENMGAQMVKEVASKTSDKAGDGTTTATVLARAIYEEGLKLVAAGHSPMDLKRGIDKAVEVVVAELKKMSKTTTDKQAIAQVGTISANGDETIGQTIADAMEKVGKEGVITVEEAKGLETTLDVVEGMQFDRGYVSPYFVTNRDRMEVVMDDPYILISEKKVSSMQDMIPVLEQVARSGKPLLIIADDIEGEALATLVVNKIRGVLNVAAVKAPGFGDRRKDMLKDIATLTGGMVVSEELGHKYENLTLNDLGRAKRITVDKDNTTIVDGAGQKADIEGRIKLIRTQIETVTSDYDREKLQERMAKLVGGVAVINVGAATEVEMKEKKARVEDALHATRAAVEEGIVPGGGVAYIRSLKALDGLKLGGEQDFGVEIIRKALQEPLRKISSNAGIEGAVVINKVKEGTGAFGFNARTEVYEDLEKAGVIDPTKVERTALQNAASVASLLLTTEAMIAERPKKKAKGGAGGGAMPEYGGDDMDY</sequence>
<dbReference type="NCBIfam" id="NF009487">
    <property type="entry name" value="PRK12849.1"/>
    <property type="match status" value="1"/>
</dbReference>
<protein>
    <recommendedName>
        <fullName evidence="6">Chaperonin GroEL</fullName>
        <ecNumber evidence="6">5.6.1.7</ecNumber>
    </recommendedName>
    <alternativeName>
        <fullName evidence="6">60 kDa chaperonin</fullName>
    </alternativeName>
    <alternativeName>
        <fullName evidence="6">Chaperonin-60</fullName>
        <shortName evidence="6">Cpn60</shortName>
    </alternativeName>
</protein>
<evidence type="ECO:0000256" key="6">
    <source>
        <dbReference type="HAMAP-Rule" id="MF_00600"/>
    </source>
</evidence>
<comment type="caution">
    <text evidence="6">Lacks conserved residue(s) required for the propagation of feature annotation.</text>
</comment>
<evidence type="ECO:0000256" key="8">
    <source>
        <dbReference type="RuleBase" id="RU000419"/>
    </source>
</evidence>
<dbReference type="FunFam" id="3.50.7.10:FF:000001">
    <property type="entry name" value="60 kDa chaperonin"/>
    <property type="match status" value="1"/>
</dbReference>
<keyword evidence="6" id="KW-0963">Cytoplasm</keyword>
<dbReference type="HAMAP" id="MF_00600">
    <property type="entry name" value="CH60"/>
    <property type="match status" value="1"/>
</dbReference>
<keyword evidence="5 6" id="KW-0413">Isomerase</keyword>
<evidence type="ECO:0000313" key="10">
    <source>
        <dbReference type="EMBL" id="NOK33828.1"/>
    </source>
</evidence>
<dbReference type="NCBIfam" id="NF000592">
    <property type="entry name" value="PRK00013.1"/>
    <property type="match status" value="1"/>
</dbReference>
<dbReference type="AlphaFoldDB" id="A0A3A8H783"/>
<feature type="binding site" evidence="6">
    <location>
        <position position="494"/>
    </location>
    <ligand>
        <name>ATP</name>
        <dbReference type="ChEBI" id="CHEBI:30616"/>
    </ligand>
</feature>
<dbReference type="GO" id="GO:0140662">
    <property type="term" value="F:ATP-dependent protein folding chaperone"/>
    <property type="evidence" value="ECO:0007669"/>
    <property type="project" value="InterPro"/>
</dbReference>
<dbReference type="InterPro" id="IPR018370">
    <property type="entry name" value="Chaperonin_Cpn60_CS"/>
</dbReference>
<dbReference type="NCBIfam" id="NF009488">
    <property type="entry name" value="PRK12850.1"/>
    <property type="match status" value="1"/>
</dbReference>
<proteinExistence type="inferred from homology"/>
<evidence type="ECO:0000256" key="4">
    <source>
        <dbReference type="ARBA" id="ARBA00023186"/>
    </source>
</evidence>
<evidence type="ECO:0000256" key="2">
    <source>
        <dbReference type="ARBA" id="ARBA00022741"/>
    </source>
</evidence>
<dbReference type="SUPFAM" id="SSF54849">
    <property type="entry name" value="GroEL-intermediate domain like"/>
    <property type="match status" value="1"/>
</dbReference>
<evidence type="ECO:0000256" key="1">
    <source>
        <dbReference type="ARBA" id="ARBA00006607"/>
    </source>
</evidence>
<organism evidence="10 11">
    <name type="scientific">Corallococcus exercitus</name>
    <dbReference type="NCBI Taxonomy" id="2316736"/>
    <lineage>
        <taxon>Bacteria</taxon>
        <taxon>Pseudomonadati</taxon>
        <taxon>Myxococcota</taxon>
        <taxon>Myxococcia</taxon>
        <taxon>Myxococcales</taxon>
        <taxon>Cystobacterineae</taxon>
        <taxon>Myxococcaceae</taxon>
        <taxon>Corallococcus</taxon>
    </lineage>
</organism>
<dbReference type="InterPro" id="IPR027410">
    <property type="entry name" value="TCP-1-like_intermed_sf"/>
</dbReference>
<dbReference type="FunFam" id="1.10.560.10:FF:000001">
    <property type="entry name" value="60 kDa chaperonin"/>
    <property type="match status" value="1"/>
</dbReference>
<dbReference type="GO" id="GO:0005524">
    <property type="term" value="F:ATP binding"/>
    <property type="evidence" value="ECO:0007669"/>
    <property type="project" value="UniProtKB-UniRule"/>
</dbReference>
<dbReference type="Pfam" id="PF00118">
    <property type="entry name" value="Cpn60_TCP1"/>
    <property type="match status" value="1"/>
</dbReference>
<dbReference type="GO" id="GO:0016853">
    <property type="term" value="F:isomerase activity"/>
    <property type="evidence" value="ECO:0007669"/>
    <property type="project" value="UniProtKB-KW"/>
</dbReference>
<dbReference type="SUPFAM" id="SSF48592">
    <property type="entry name" value="GroEL equatorial domain-like"/>
    <property type="match status" value="1"/>
</dbReference>
<evidence type="ECO:0000256" key="5">
    <source>
        <dbReference type="ARBA" id="ARBA00023235"/>
    </source>
</evidence>
<dbReference type="GO" id="GO:0051082">
    <property type="term" value="F:unfolded protein binding"/>
    <property type="evidence" value="ECO:0007669"/>
    <property type="project" value="UniProtKB-UniRule"/>
</dbReference>
<dbReference type="PANTHER" id="PTHR45633">
    <property type="entry name" value="60 KDA HEAT SHOCK PROTEIN, MITOCHONDRIAL"/>
    <property type="match status" value="1"/>
</dbReference>
<dbReference type="GO" id="GO:0005737">
    <property type="term" value="C:cytoplasm"/>
    <property type="evidence" value="ECO:0007669"/>
    <property type="project" value="UniProtKB-SubCell"/>
</dbReference>
<comment type="caution">
    <text evidence="10">The sequence shown here is derived from an EMBL/GenBank/DDBJ whole genome shotgun (WGS) entry which is preliminary data.</text>
</comment>
<dbReference type="OrthoDB" id="9766614at2"/>
<dbReference type="EMBL" id="JABFJV010000048">
    <property type="protein sequence ID" value="NOK33828.1"/>
    <property type="molecule type" value="Genomic_DNA"/>
</dbReference>
<dbReference type="Proteomes" id="UP000563426">
    <property type="component" value="Unassembled WGS sequence"/>
</dbReference>
<dbReference type="InterPro" id="IPR002423">
    <property type="entry name" value="Cpn60/GroEL/TCP-1"/>
</dbReference>
<name>A0A3A8H783_9BACT</name>
<evidence type="ECO:0000256" key="7">
    <source>
        <dbReference type="RuleBase" id="RU000418"/>
    </source>
</evidence>
<dbReference type="NCBIfam" id="NF009489">
    <property type="entry name" value="PRK12851.1"/>
    <property type="match status" value="1"/>
</dbReference>
<keyword evidence="2 6" id="KW-0547">Nucleotide-binding</keyword>
<feature type="binding site" evidence="6">
    <location>
        <begin position="87"/>
        <end position="91"/>
    </location>
    <ligand>
        <name>ATP</name>
        <dbReference type="ChEBI" id="CHEBI:30616"/>
    </ligand>
</feature>
<dbReference type="InterPro" id="IPR027409">
    <property type="entry name" value="GroEL-like_apical_dom_sf"/>
</dbReference>
<dbReference type="Gene3D" id="3.50.7.10">
    <property type="entry name" value="GroEL"/>
    <property type="match status" value="1"/>
</dbReference>
<dbReference type="InterPro" id="IPR001844">
    <property type="entry name" value="Cpn60/GroEL"/>
</dbReference>
<evidence type="ECO:0000313" key="11">
    <source>
        <dbReference type="Proteomes" id="UP000563426"/>
    </source>
</evidence>
<gene>
    <name evidence="6 10" type="primary">groL</name>
    <name evidence="6" type="synonym">groEL</name>
    <name evidence="10" type="ORF">HMI49_11520</name>
</gene>
<feature type="binding site" evidence="6">
    <location>
        <begin position="30"/>
        <end position="33"/>
    </location>
    <ligand>
        <name>ATP</name>
        <dbReference type="ChEBI" id="CHEBI:30616"/>
    </ligand>
</feature>
<feature type="binding site" evidence="6">
    <location>
        <position position="415"/>
    </location>
    <ligand>
        <name>ATP</name>
        <dbReference type="ChEBI" id="CHEBI:30616"/>
    </ligand>
</feature>
<evidence type="ECO:0000256" key="3">
    <source>
        <dbReference type="ARBA" id="ARBA00022840"/>
    </source>
</evidence>
<comment type="subcellular location">
    <subcellularLocation>
        <location evidence="6">Cytoplasm</location>
    </subcellularLocation>
</comment>
<feature type="binding site" evidence="6">
    <location>
        <position position="51"/>
    </location>
    <ligand>
        <name>ATP</name>
        <dbReference type="ChEBI" id="CHEBI:30616"/>
    </ligand>
</feature>
<dbReference type="GO" id="GO:0042026">
    <property type="term" value="P:protein refolding"/>
    <property type="evidence" value="ECO:0007669"/>
    <property type="project" value="UniProtKB-UniRule"/>
</dbReference>
<dbReference type="SUPFAM" id="SSF52029">
    <property type="entry name" value="GroEL apical domain-like"/>
    <property type="match status" value="1"/>
</dbReference>
<keyword evidence="4 6" id="KW-0143">Chaperone</keyword>
<comment type="function">
    <text evidence="6 8">Together with its co-chaperonin GroES, plays an essential role in assisting protein folding. The GroEL-GroES system forms a nano-cage that allows encapsulation of the non-native substrate proteins and provides a physical environment optimized to promote and accelerate protein folding.</text>
</comment>
<dbReference type="CDD" id="cd03344">
    <property type="entry name" value="GroEL"/>
    <property type="match status" value="1"/>
</dbReference>
<dbReference type="Gene3D" id="3.30.260.10">
    <property type="entry name" value="TCP-1-like chaperonin intermediate domain"/>
    <property type="match status" value="1"/>
</dbReference>
<dbReference type="RefSeq" id="WP_120529802.1">
    <property type="nucleotide sequence ID" value="NZ_JABFJV010000048.1"/>
</dbReference>